<feature type="compositionally biased region" description="Pro residues" evidence="3">
    <location>
        <begin position="689"/>
        <end position="713"/>
    </location>
</feature>
<feature type="compositionally biased region" description="Pro residues" evidence="3">
    <location>
        <begin position="908"/>
        <end position="947"/>
    </location>
</feature>
<proteinExistence type="predicted"/>
<dbReference type="InterPro" id="IPR001452">
    <property type="entry name" value="SH3_domain"/>
</dbReference>
<feature type="compositionally biased region" description="Basic and acidic residues" evidence="3">
    <location>
        <begin position="437"/>
        <end position="447"/>
    </location>
</feature>
<feature type="compositionally biased region" description="Low complexity" evidence="3">
    <location>
        <begin position="181"/>
        <end position="190"/>
    </location>
</feature>
<feature type="compositionally biased region" description="Pro residues" evidence="3">
    <location>
        <begin position="618"/>
        <end position="639"/>
    </location>
</feature>
<dbReference type="SUPFAM" id="SSF50044">
    <property type="entry name" value="SH3-domain"/>
    <property type="match status" value="1"/>
</dbReference>
<feature type="compositionally biased region" description="Acidic residues" evidence="3">
    <location>
        <begin position="732"/>
        <end position="743"/>
    </location>
</feature>
<feature type="compositionally biased region" description="Acidic residues" evidence="3">
    <location>
        <begin position="417"/>
        <end position="436"/>
    </location>
</feature>
<feature type="domain" description="SH3" evidence="4">
    <location>
        <begin position="1"/>
        <end position="63"/>
    </location>
</feature>
<organism evidence="5 6">
    <name type="scientific">Cochliobolus heterostrophus (strain C4 / ATCC 48331 / race T)</name>
    <name type="common">Southern corn leaf blight fungus</name>
    <name type="synonym">Bipolaris maydis</name>
    <dbReference type="NCBI Taxonomy" id="665024"/>
    <lineage>
        <taxon>Eukaryota</taxon>
        <taxon>Fungi</taxon>
        <taxon>Dikarya</taxon>
        <taxon>Ascomycota</taxon>
        <taxon>Pezizomycotina</taxon>
        <taxon>Dothideomycetes</taxon>
        <taxon>Pleosporomycetidae</taxon>
        <taxon>Pleosporales</taxon>
        <taxon>Pleosporineae</taxon>
        <taxon>Pleosporaceae</taxon>
        <taxon>Bipolaris</taxon>
    </lineage>
</organism>
<gene>
    <name evidence="5" type="ORF">COCC4DRAFT_206429</name>
</gene>
<feature type="compositionally biased region" description="Gly residues" evidence="3">
    <location>
        <begin position="454"/>
        <end position="466"/>
    </location>
</feature>
<dbReference type="Pfam" id="PF25459">
    <property type="entry name" value="AIM3_BBC1_C"/>
    <property type="match status" value="1"/>
</dbReference>
<dbReference type="InterPro" id="IPR057402">
    <property type="entry name" value="AIM3_BBC1_C"/>
</dbReference>
<evidence type="ECO:0000313" key="6">
    <source>
        <dbReference type="Proteomes" id="UP000012338"/>
    </source>
</evidence>
<dbReference type="Proteomes" id="UP000012338">
    <property type="component" value="Unassembled WGS sequence"/>
</dbReference>
<dbReference type="AlphaFoldDB" id="N4X4J6"/>
<name>N4X4J6_COCH4</name>
<feature type="compositionally biased region" description="Acidic residues" evidence="3">
    <location>
        <begin position="377"/>
        <end position="392"/>
    </location>
</feature>
<dbReference type="EMBL" id="KB733477">
    <property type="protein sequence ID" value="ENI00152.1"/>
    <property type="molecule type" value="Genomic_DNA"/>
</dbReference>
<dbReference type="RefSeq" id="XP_014074061.1">
    <property type="nucleotide sequence ID" value="XM_014218586.1"/>
</dbReference>
<feature type="compositionally biased region" description="Low complexity" evidence="3">
    <location>
        <begin position="282"/>
        <end position="297"/>
    </location>
</feature>
<evidence type="ECO:0000256" key="3">
    <source>
        <dbReference type="SAM" id="MobiDB-lite"/>
    </source>
</evidence>
<feature type="region of interest" description="Disordered" evidence="3">
    <location>
        <begin position="615"/>
        <end position="970"/>
    </location>
</feature>
<dbReference type="CDD" id="cd11887">
    <property type="entry name" value="SH3_Bbc1"/>
    <property type="match status" value="1"/>
</dbReference>
<dbReference type="OrthoDB" id="207120at2759"/>
<feature type="compositionally biased region" description="Pro residues" evidence="3">
    <location>
        <begin position="851"/>
        <end position="881"/>
    </location>
</feature>
<evidence type="ECO:0000259" key="4">
    <source>
        <dbReference type="PROSITE" id="PS50002"/>
    </source>
</evidence>
<feature type="compositionally biased region" description="Low complexity" evidence="3">
    <location>
        <begin position="802"/>
        <end position="811"/>
    </location>
</feature>
<feature type="compositionally biased region" description="Basic and acidic residues" evidence="3">
    <location>
        <begin position="717"/>
        <end position="731"/>
    </location>
</feature>
<dbReference type="InterPro" id="IPR036028">
    <property type="entry name" value="SH3-like_dom_sf"/>
</dbReference>
<dbReference type="SMART" id="SM00326">
    <property type="entry name" value="SH3"/>
    <property type="match status" value="1"/>
</dbReference>
<evidence type="ECO:0000256" key="2">
    <source>
        <dbReference type="PROSITE-ProRule" id="PRU00192"/>
    </source>
</evidence>
<accession>N4X4J6</accession>
<keyword evidence="1 2" id="KW-0728">SH3 domain</keyword>
<feature type="compositionally biased region" description="Pro residues" evidence="3">
    <location>
        <begin position="812"/>
        <end position="821"/>
    </location>
</feature>
<feature type="compositionally biased region" description="Low complexity" evidence="3">
    <location>
        <begin position="406"/>
        <end position="416"/>
    </location>
</feature>
<dbReference type="HOGENOM" id="CLU_003021_1_0_1"/>
<feature type="compositionally biased region" description="Basic and acidic residues" evidence="3">
    <location>
        <begin position="344"/>
        <end position="365"/>
    </location>
</feature>
<feature type="compositionally biased region" description="Basic and acidic residues" evidence="3">
    <location>
        <begin position="46"/>
        <end position="65"/>
    </location>
</feature>
<dbReference type="InterPro" id="IPR035552">
    <property type="entry name" value="Mti1_SH3"/>
</dbReference>
<feature type="region of interest" description="Disordered" evidence="3">
    <location>
        <begin position="39"/>
        <end position="576"/>
    </location>
</feature>
<reference evidence="6" key="2">
    <citation type="journal article" date="2013" name="PLoS Genet.">
        <title>Comparative genome structure, secondary metabolite, and effector coding capacity across Cochliobolus pathogens.</title>
        <authorList>
            <person name="Condon B.J."/>
            <person name="Leng Y."/>
            <person name="Wu D."/>
            <person name="Bushley K.E."/>
            <person name="Ohm R.A."/>
            <person name="Otillar R."/>
            <person name="Martin J."/>
            <person name="Schackwitz W."/>
            <person name="Grimwood J."/>
            <person name="MohdZainudin N."/>
            <person name="Xue C."/>
            <person name="Wang R."/>
            <person name="Manning V.A."/>
            <person name="Dhillon B."/>
            <person name="Tu Z.J."/>
            <person name="Steffenson B.J."/>
            <person name="Salamov A."/>
            <person name="Sun H."/>
            <person name="Lowry S."/>
            <person name="LaButti K."/>
            <person name="Han J."/>
            <person name="Copeland A."/>
            <person name="Lindquist E."/>
            <person name="Barry K."/>
            <person name="Schmutz J."/>
            <person name="Baker S.E."/>
            <person name="Ciuffetti L.M."/>
            <person name="Grigoriev I.V."/>
            <person name="Zhong S."/>
            <person name="Turgeon B.G."/>
        </authorList>
    </citation>
    <scope>NUCLEOTIDE SEQUENCE [LARGE SCALE GENOMIC DNA]</scope>
    <source>
        <strain evidence="6">C4 / ATCC 48331 / race T</strain>
    </source>
</reference>
<feature type="compositionally biased region" description="Basic and acidic residues" evidence="3">
    <location>
        <begin position="232"/>
        <end position="253"/>
    </location>
</feature>
<feature type="compositionally biased region" description="Basic and acidic residues" evidence="3">
    <location>
        <begin position="514"/>
        <end position="525"/>
    </location>
</feature>
<feature type="compositionally biased region" description="Pro residues" evidence="3">
    <location>
        <begin position="782"/>
        <end position="801"/>
    </location>
</feature>
<keyword evidence="6" id="KW-1185">Reference proteome</keyword>
<evidence type="ECO:0000313" key="5">
    <source>
        <dbReference type="EMBL" id="ENI00152.1"/>
    </source>
</evidence>
<dbReference type="PROSITE" id="PS50002">
    <property type="entry name" value="SH3"/>
    <property type="match status" value="1"/>
</dbReference>
<dbReference type="PRINTS" id="PR00452">
    <property type="entry name" value="SH3DOMAIN"/>
</dbReference>
<dbReference type="GeneID" id="25842534"/>
<dbReference type="Pfam" id="PF00018">
    <property type="entry name" value="SH3_1"/>
    <property type="match status" value="1"/>
</dbReference>
<reference evidence="5 6" key="1">
    <citation type="journal article" date="2012" name="PLoS Pathog.">
        <title>Diverse lifestyles and strategies of plant pathogenesis encoded in the genomes of eighteen Dothideomycetes fungi.</title>
        <authorList>
            <person name="Ohm R.A."/>
            <person name="Feau N."/>
            <person name="Henrissat B."/>
            <person name="Schoch C.L."/>
            <person name="Horwitz B.A."/>
            <person name="Barry K.W."/>
            <person name="Condon B.J."/>
            <person name="Copeland A.C."/>
            <person name="Dhillon B."/>
            <person name="Glaser F."/>
            <person name="Hesse C.N."/>
            <person name="Kosti I."/>
            <person name="LaButti K."/>
            <person name="Lindquist E.A."/>
            <person name="Lucas S."/>
            <person name="Salamov A.A."/>
            <person name="Bradshaw R.E."/>
            <person name="Ciuffetti L."/>
            <person name="Hamelin R.C."/>
            <person name="Kema G.H.J."/>
            <person name="Lawrence C."/>
            <person name="Scott J.A."/>
            <person name="Spatafora J.W."/>
            <person name="Turgeon B.G."/>
            <person name="de Wit P.J.G.M."/>
            <person name="Zhong S."/>
            <person name="Goodwin S.B."/>
            <person name="Grigoriev I.V."/>
        </authorList>
    </citation>
    <scope>NUCLEOTIDE SEQUENCE [LARGE SCALE GENOMIC DNA]</scope>
    <source>
        <strain evidence="6">C4 / ATCC 48331 / race T</strain>
    </source>
</reference>
<evidence type="ECO:0000256" key="1">
    <source>
        <dbReference type="ARBA" id="ARBA00022443"/>
    </source>
</evidence>
<dbReference type="Gene3D" id="2.30.30.40">
    <property type="entry name" value="SH3 Domains"/>
    <property type="match status" value="1"/>
</dbReference>
<sequence length="1243" mass="135869">MYRVKAVYDYSSPHEDDLDFKVGQIITVTEEEGADWYVGEYTDNGGTKHDGLFPRNFVERYEPEPPPRPNRASRYKPLEPPAAQEAPRTPQLPQQEPEPAQPEEPEPEPPKPQLPPVEVPAIAVAKNTPLPMSPMSPPSASSAKAPELPQSQPETSKPAAPAKKAPPPVAAKSNAFRDRIAAFNAPAAAPIQPFKPSGGAPTNFVKKPFVAPPPSRNAYVPPAREAPPIKTYRREEDPEIAERQARDREDAERAGFVGHNASNSNEGEEEQQPKVSLKERIALLQKQQQEQAERAAAMLKEKPKRPPVAKRIEPQESQADDSEDTGLERVGSGTSKPRASVDQARPRTSQDVKSPDAQARNRELVSENDADQSGAGDTEDAGAESTSVEDDEDRPKSRHAPPPAPRAADAPAQQPDVGDEQDAVEEDEEEEEDELDAETRRKLELRQRMAKMSGGMGMAGMFGGVPMGALPPKPPKPAKKKPITEKKAEEPEGYTSPQQPVPMFRIPPLPQAQSKEHDDRSLSVEKEEEAPQTVTSSHAADEVPDVEEAVSQPTPTGDQPPPVPSDSKLLIPRKPISAFVHPSQDYLQLPFPKTLSKTYVTCDGVSEYVMTVCVSKRPAPPPVPSASRPIPPPPPPPQVMSPGPGSESGDELTDAANTPSASVQSPSSKRVSYFATGEQQNDSSERRAPPLPPTGPPPSTTSRPPPPPPPTSAPPSRHGDPLQRKIDRTEGETDYEGDYDTDMAPEATHKDALKSHTKSPSLEEDIISDEPTPGRSPLIPQGMPPVPPVNRAVPPPPPQQPPRSSLDAPRAPLLPPGPPPNRSAQPVEEEDEYDPFKYNGPPSLTASPAPRGVPPPPPPSQSFPPQNRPPPPMPPSGPPSMPNQTAESEEEDDLYSSPPPRRSHDRPPPPPPHAPPHQHAPPPLPHQQAPPFPPQERAAPPPPPPQPKEFQSPQMAPMDAQPRPLPNRKSFDASHMMASRQSMDQLRSGSMQHQDFIAEELDLGATSHWWTQPNLLPPSLQGRKDVMIDRRESQVGNTVEKLIKVLYLDYSQTIISARFEANNVSDVQLEQHKEPPPPRLRPDQLENAYEQFGRQIAKAIESKQNTVVGNGSPYVLIEELLKPFGDALPPVSTRSYGALVYANLANASTLSFDEIRPGDIISFRNAKFQGKVGPMHGKYSMDVGKPDHVGVVLEWDGSKKKVRAWEQGREHKKVKPESFRMGDLRSGEVRVWRVMSKSWIGWN</sequence>
<feature type="compositionally biased region" description="Polar residues" evidence="3">
    <location>
        <begin position="655"/>
        <end position="670"/>
    </location>
</feature>
<protein>
    <recommendedName>
        <fullName evidence="4">SH3 domain-containing protein</fullName>
    </recommendedName>
</protein>
<feature type="compositionally biased region" description="Low complexity" evidence="3">
    <location>
        <begin position="138"/>
        <end position="149"/>
    </location>
</feature>